<dbReference type="SUPFAM" id="SSF51735">
    <property type="entry name" value="NAD(P)-binding Rossmann-fold domains"/>
    <property type="match status" value="1"/>
</dbReference>
<gene>
    <name evidence="6" type="ORF">P4T90_06920</name>
</gene>
<dbReference type="InterPro" id="IPR015815">
    <property type="entry name" value="HIBADH-related"/>
</dbReference>
<evidence type="ECO:0000256" key="3">
    <source>
        <dbReference type="ARBA" id="ARBA00023027"/>
    </source>
</evidence>
<dbReference type="RefSeq" id="WP_066267548.1">
    <property type="nucleotide sequence ID" value="NZ_JARMAB010000008.1"/>
</dbReference>
<keyword evidence="2" id="KW-0560">Oxidoreductase</keyword>
<dbReference type="Gene3D" id="3.40.50.720">
    <property type="entry name" value="NAD(P)-binding Rossmann-like Domain"/>
    <property type="match status" value="1"/>
</dbReference>
<sequence>MIGFIGLGIMGSRMASNLLDKGFDLIVYNRTRDKANELLEKGAKWADSPKELAQKADIVFTMLANPEIVEKLATGEEGFLSGMREGALWVDSSTVNPSFSRKMAQEAFTRGLRFLDAPVTGSLKPAELGELVFLVGGNEEDLEEVKPYLNAMGKSIQHLGENGKGSSMKIIINLMLAQNMAVFSEAVSLGEALGLEKEMVMETILNGPTAAPSLKLKKDKILSNQFDPEFPLEHIQKDLQLVSISAFEKNLAMPVANVTKEVYALAKQQGLSKKDFSAIYSFLSNSKTE</sequence>
<comment type="caution">
    <text evidence="6">The sequence shown here is derived from an EMBL/GenBank/DDBJ whole genome shotgun (WGS) entry which is preliminary data.</text>
</comment>
<proteinExistence type="inferred from homology"/>
<dbReference type="EMBL" id="JARMAB010000008">
    <property type="protein sequence ID" value="MED1202823.1"/>
    <property type="molecule type" value="Genomic_DNA"/>
</dbReference>
<keyword evidence="3" id="KW-0520">NAD</keyword>
<accession>A0ABU6MDU8</accession>
<evidence type="ECO:0000256" key="1">
    <source>
        <dbReference type="ARBA" id="ARBA00009080"/>
    </source>
</evidence>
<dbReference type="PANTHER" id="PTHR43580">
    <property type="entry name" value="OXIDOREDUCTASE GLYR1-RELATED"/>
    <property type="match status" value="1"/>
</dbReference>
<organism evidence="6 7">
    <name type="scientific">Heyndrickxia acidicola</name>
    <dbReference type="NCBI Taxonomy" id="209389"/>
    <lineage>
        <taxon>Bacteria</taxon>
        <taxon>Bacillati</taxon>
        <taxon>Bacillota</taxon>
        <taxon>Bacilli</taxon>
        <taxon>Bacillales</taxon>
        <taxon>Bacillaceae</taxon>
        <taxon>Heyndrickxia</taxon>
    </lineage>
</organism>
<dbReference type="InterPro" id="IPR036291">
    <property type="entry name" value="NAD(P)-bd_dom_sf"/>
</dbReference>
<dbReference type="InterPro" id="IPR013328">
    <property type="entry name" value="6PGD_dom2"/>
</dbReference>
<evidence type="ECO:0000313" key="6">
    <source>
        <dbReference type="EMBL" id="MED1202823.1"/>
    </source>
</evidence>
<dbReference type="Gene3D" id="1.10.1040.10">
    <property type="entry name" value="N-(1-d-carboxylethyl)-l-norvaline Dehydrogenase, domain 2"/>
    <property type="match status" value="1"/>
</dbReference>
<dbReference type="PROSITE" id="PS00895">
    <property type="entry name" value="3_HYDROXYISOBUT_DH"/>
    <property type="match status" value="1"/>
</dbReference>
<keyword evidence="7" id="KW-1185">Reference proteome</keyword>
<dbReference type="InterPro" id="IPR051265">
    <property type="entry name" value="HIBADH-related_NP60_sf"/>
</dbReference>
<dbReference type="PIRSF" id="PIRSF000103">
    <property type="entry name" value="HIBADH"/>
    <property type="match status" value="1"/>
</dbReference>
<evidence type="ECO:0000259" key="4">
    <source>
        <dbReference type="Pfam" id="PF03446"/>
    </source>
</evidence>
<dbReference type="Pfam" id="PF14833">
    <property type="entry name" value="NAD_binding_11"/>
    <property type="match status" value="1"/>
</dbReference>
<evidence type="ECO:0000256" key="2">
    <source>
        <dbReference type="ARBA" id="ARBA00023002"/>
    </source>
</evidence>
<dbReference type="Pfam" id="PF03446">
    <property type="entry name" value="NAD_binding_2"/>
    <property type="match status" value="1"/>
</dbReference>
<dbReference type="InterPro" id="IPR008927">
    <property type="entry name" value="6-PGluconate_DH-like_C_sf"/>
</dbReference>
<dbReference type="Proteomes" id="UP001341444">
    <property type="component" value="Unassembled WGS sequence"/>
</dbReference>
<dbReference type="InterPro" id="IPR002204">
    <property type="entry name" value="3-OH-isobutyrate_DH-rel_CS"/>
</dbReference>
<dbReference type="SUPFAM" id="SSF48179">
    <property type="entry name" value="6-phosphogluconate dehydrogenase C-terminal domain-like"/>
    <property type="match status" value="1"/>
</dbReference>
<feature type="domain" description="3-hydroxyisobutyrate dehydrogenase-like NAD-binding" evidence="5">
    <location>
        <begin position="163"/>
        <end position="282"/>
    </location>
</feature>
<name>A0ABU6MDU8_9BACI</name>
<protein>
    <submittedName>
        <fullName evidence="6">NAD(P)-dependent oxidoreductase</fullName>
    </submittedName>
</protein>
<evidence type="ECO:0000313" key="7">
    <source>
        <dbReference type="Proteomes" id="UP001341444"/>
    </source>
</evidence>
<dbReference type="PANTHER" id="PTHR43580:SF2">
    <property type="entry name" value="CYTOKINE-LIKE NUCLEAR FACTOR N-PAC"/>
    <property type="match status" value="1"/>
</dbReference>
<reference evidence="6 7" key="1">
    <citation type="submission" date="2023-03" db="EMBL/GenBank/DDBJ databases">
        <title>Bacillus Genome Sequencing.</title>
        <authorList>
            <person name="Dunlap C."/>
        </authorList>
    </citation>
    <scope>NUCLEOTIDE SEQUENCE [LARGE SCALE GENOMIC DNA]</scope>
    <source>
        <strain evidence="6 7">B-23453</strain>
    </source>
</reference>
<dbReference type="InterPro" id="IPR029154">
    <property type="entry name" value="HIBADH-like_NADP-bd"/>
</dbReference>
<comment type="similarity">
    <text evidence="1">Belongs to the HIBADH-related family.</text>
</comment>
<evidence type="ECO:0000259" key="5">
    <source>
        <dbReference type="Pfam" id="PF14833"/>
    </source>
</evidence>
<dbReference type="InterPro" id="IPR006115">
    <property type="entry name" value="6PGDH_NADP-bd"/>
</dbReference>
<feature type="domain" description="6-phosphogluconate dehydrogenase NADP-binding" evidence="4">
    <location>
        <begin position="2"/>
        <end position="160"/>
    </location>
</feature>